<dbReference type="SMART" id="SM00666">
    <property type="entry name" value="PB1"/>
    <property type="match status" value="1"/>
</dbReference>
<dbReference type="Proteomes" id="UP000694853">
    <property type="component" value="Unplaced"/>
</dbReference>
<evidence type="ECO:0000259" key="1">
    <source>
        <dbReference type="SMART" id="SM00666"/>
    </source>
</evidence>
<feature type="domain" description="PB1" evidence="1">
    <location>
        <begin position="26"/>
        <end position="108"/>
    </location>
</feature>
<organism evidence="2 3">
    <name type="scientific">Abrus precatorius</name>
    <name type="common">Indian licorice</name>
    <name type="synonym">Glycine abrus</name>
    <dbReference type="NCBI Taxonomy" id="3816"/>
    <lineage>
        <taxon>Eukaryota</taxon>
        <taxon>Viridiplantae</taxon>
        <taxon>Streptophyta</taxon>
        <taxon>Embryophyta</taxon>
        <taxon>Tracheophyta</taxon>
        <taxon>Spermatophyta</taxon>
        <taxon>Magnoliopsida</taxon>
        <taxon>eudicotyledons</taxon>
        <taxon>Gunneridae</taxon>
        <taxon>Pentapetalae</taxon>
        <taxon>rosids</taxon>
        <taxon>fabids</taxon>
        <taxon>Fabales</taxon>
        <taxon>Fabaceae</taxon>
        <taxon>Papilionoideae</taxon>
        <taxon>50 kb inversion clade</taxon>
        <taxon>NPAAA clade</taxon>
        <taxon>indigoferoid/millettioid clade</taxon>
        <taxon>Abreae</taxon>
        <taxon>Abrus</taxon>
    </lineage>
</organism>
<proteinExistence type="predicted"/>
<dbReference type="Gene3D" id="3.10.20.90">
    <property type="entry name" value="Phosphatidylinositol 3-kinase Catalytic Subunit, Chain A, domain 1"/>
    <property type="match status" value="1"/>
</dbReference>
<dbReference type="KEGG" id="aprc:113859578"/>
<accession>A0A8B8L0F1</accession>
<reference evidence="3" key="2">
    <citation type="submission" date="2025-08" db="UniProtKB">
        <authorList>
            <consortium name="RefSeq"/>
        </authorList>
    </citation>
    <scope>IDENTIFICATION</scope>
    <source>
        <tissue evidence="3">Young leaves</tissue>
    </source>
</reference>
<name>A0A8B8L0F1_ABRPR</name>
<keyword evidence="2" id="KW-1185">Reference proteome</keyword>
<dbReference type="PANTHER" id="PTHR31066:SF10">
    <property type="entry name" value="OCTICOSAPEPTIDE_PHOX_BEM1P FAMILY PROTEIN"/>
    <property type="match status" value="1"/>
</dbReference>
<dbReference type="CDD" id="cd06410">
    <property type="entry name" value="PB1_UP2"/>
    <property type="match status" value="1"/>
</dbReference>
<dbReference type="InterPro" id="IPR053198">
    <property type="entry name" value="Gynoecium_Dev_Regulator"/>
</dbReference>
<reference evidence="2" key="1">
    <citation type="journal article" date="2019" name="Toxins">
        <title>Detection of Abrin-Like and Prepropulchellin-Like Toxin Genes and Transcripts Using Whole Genome Sequencing and Full-Length Transcript Sequencing of Abrus precatorius.</title>
        <authorList>
            <person name="Hovde B.T."/>
            <person name="Daligault H.E."/>
            <person name="Hanschen E.R."/>
            <person name="Kunde Y.A."/>
            <person name="Johnson M.B."/>
            <person name="Starkenburg S.R."/>
            <person name="Johnson S.L."/>
        </authorList>
    </citation>
    <scope>NUCLEOTIDE SEQUENCE [LARGE SCALE GENOMIC DNA]</scope>
</reference>
<protein>
    <submittedName>
        <fullName evidence="3">Uncharacterized protein LOC113859578</fullName>
    </submittedName>
</protein>
<dbReference type="PANTHER" id="PTHR31066">
    <property type="entry name" value="OS05G0427100 PROTEIN-RELATED"/>
    <property type="match status" value="1"/>
</dbReference>
<dbReference type="InterPro" id="IPR000270">
    <property type="entry name" value="PB1_dom"/>
</dbReference>
<dbReference type="OrthoDB" id="1914296at2759"/>
<dbReference type="GeneID" id="113859578"/>
<gene>
    <name evidence="3" type="primary">LOC113859578</name>
</gene>
<sequence length="211" mass="23208">MVGPSQADKSTLKFLCSYGGKILPRYPDGKLRYLGGHTRVLALPRSTPFSGLMVKLGELCGSHVTHLRCQLPTEDLDDLVSITSDEDLTNLIDEYDHVSSLKIRAFLFSLPTLSKTSSSSTLSFFWPTVTALRPVVVRQMSPATAMKKSNVPLAYSGYPRIQGNRGVSSSSMSSTTKSTPRLKHGLAHSDAWSFFYYCHGRPCISTVMLLL</sequence>
<evidence type="ECO:0000313" key="3">
    <source>
        <dbReference type="RefSeq" id="XP_027348114.1"/>
    </source>
</evidence>
<dbReference type="Pfam" id="PF00564">
    <property type="entry name" value="PB1"/>
    <property type="match status" value="1"/>
</dbReference>
<dbReference type="SUPFAM" id="SSF54277">
    <property type="entry name" value="CAD &amp; PB1 domains"/>
    <property type="match status" value="1"/>
</dbReference>
<evidence type="ECO:0000313" key="2">
    <source>
        <dbReference type="Proteomes" id="UP000694853"/>
    </source>
</evidence>
<dbReference type="RefSeq" id="XP_027348114.1">
    <property type="nucleotide sequence ID" value="XM_027492313.1"/>
</dbReference>
<dbReference type="AlphaFoldDB" id="A0A8B8L0F1"/>